<keyword evidence="8 18" id="KW-0408">Iron</keyword>
<keyword evidence="6" id="KW-0442">Lipid degradation</keyword>
<evidence type="ECO:0000313" key="20">
    <source>
        <dbReference type="Proteomes" id="UP000466681"/>
    </source>
</evidence>
<dbReference type="CDD" id="cd11033">
    <property type="entry name" value="CYP142-like"/>
    <property type="match status" value="1"/>
</dbReference>
<evidence type="ECO:0000256" key="6">
    <source>
        <dbReference type="ARBA" id="ARBA00022963"/>
    </source>
</evidence>
<evidence type="ECO:0000256" key="8">
    <source>
        <dbReference type="ARBA" id="ARBA00023004"/>
    </source>
</evidence>
<comment type="pathway">
    <text evidence="13">Steroid metabolism; cholesterol degradation.</text>
</comment>
<dbReference type="PANTHER" id="PTHR46696:SF4">
    <property type="entry name" value="BIOTIN BIOSYNTHESIS CYTOCHROME P450"/>
    <property type="match status" value="1"/>
</dbReference>
<organism evidence="19 20">
    <name type="scientific">Mycolicibacterium moriokaense</name>
    <dbReference type="NCBI Taxonomy" id="39691"/>
    <lineage>
        <taxon>Bacteria</taxon>
        <taxon>Bacillati</taxon>
        <taxon>Actinomycetota</taxon>
        <taxon>Actinomycetes</taxon>
        <taxon>Mycobacteriales</taxon>
        <taxon>Mycobacteriaceae</taxon>
        <taxon>Mycolicibacterium</taxon>
    </lineage>
</organism>
<evidence type="ECO:0000256" key="5">
    <source>
        <dbReference type="ARBA" id="ARBA00022723"/>
    </source>
</evidence>
<dbReference type="GO" id="GO:0008395">
    <property type="term" value="F:steroid hydroxylase activity"/>
    <property type="evidence" value="ECO:0007669"/>
    <property type="project" value="TreeGrafter"/>
</dbReference>
<sequence>MSVSVRTAPQLGVLDPDTYANGNPETFGLPLDRYAYLRDNEPVYLQKFNDPLLIDKVWVVSGYDDISAIDRDAETFAANRGHINIWKVNPVDPAVGGLPAMLNQDGPDHRRHRQVISRAFTPTFVRRLEEKFRGYARAVIDQALTKGTLNFVTDIAHAMPMEALGDVLGVPPAERPQFFGWVDQFAAPFDTRLTPSLETTLGAIMELSNYSTDLVARKRLDPGEDVISQMVKADEDEKLSEDEVLGNIILLASGAAESTRAALSHGLHQLMRDPDQMAWLRERADDVPDSAIQEIVRIATPFIHFVRTVTKDIELHGQPIAEGERVCMLLPSGNFDPAAFDEPDRFDLSRNPNRHLSFGRGPHSCLGKHVAVLEMKILMEELLQRTKEIRPAGNITYVRDVFTRGVYELPVTLEPA</sequence>
<dbReference type="PRINTS" id="PR00359">
    <property type="entry name" value="BP450"/>
</dbReference>
<proteinExistence type="inferred from homology"/>
<dbReference type="KEGG" id="mmor:MMOR_10100"/>
<keyword evidence="5 18" id="KW-0479">Metal-binding</keyword>
<keyword evidence="3" id="KW-0153">Cholesterol metabolism</keyword>
<evidence type="ECO:0000256" key="17">
    <source>
        <dbReference type="ARBA" id="ARBA00083909"/>
    </source>
</evidence>
<dbReference type="EMBL" id="AP022560">
    <property type="protein sequence ID" value="BBX00074.1"/>
    <property type="molecule type" value="Genomic_DNA"/>
</dbReference>
<comment type="cofactor">
    <cofactor evidence="1">
        <name>heme</name>
        <dbReference type="ChEBI" id="CHEBI:30413"/>
    </cofactor>
</comment>
<dbReference type="GO" id="GO:0036199">
    <property type="term" value="F:cholest-4-en-3-one 26-monooxygenase activity"/>
    <property type="evidence" value="ECO:0007669"/>
    <property type="project" value="TreeGrafter"/>
</dbReference>
<dbReference type="InterPro" id="IPR002397">
    <property type="entry name" value="Cyt_P450_B"/>
</dbReference>
<evidence type="ECO:0000256" key="11">
    <source>
        <dbReference type="ARBA" id="ARBA00023166"/>
    </source>
</evidence>
<dbReference type="InterPro" id="IPR036396">
    <property type="entry name" value="Cyt_P450_sf"/>
</dbReference>
<keyword evidence="11" id="KW-1207">Sterol metabolism</keyword>
<dbReference type="SUPFAM" id="SSF48264">
    <property type="entry name" value="Cytochrome P450"/>
    <property type="match status" value="1"/>
</dbReference>
<keyword evidence="10" id="KW-0443">Lipid metabolism</keyword>
<gene>
    <name evidence="19" type="ORF">MMOR_10100</name>
</gene>
<evidence type="ECO:0000256" key="14">
    <source>
        <dbReference type="ARBA" id="ARBA00070775"/>
    </source>
</evidence>
<evidence type="ECO:0000256" key="3">
    <source>
        <dbReference type="ARBA" id="ARBA00022548"/>
    </source>
</evidence>
<keyword evidence="12" id="KW-0753">Steroid metabolism</keyword>
<evidence type="ECO:0000256" key="9">
    <source>
        <dbReference type="ARBA" id="ARBA00023033"/>
    </source>
</evidence>
<dbReference type="Proteomes" id="UP000466681">
    <property type="component" value="Chromosome"/>
</dbReference>
<evidence type="ECO:0000256" key="16">
    <source>
        <dbReference type="ARBA" id="ARBA00082981"/>
    </source>
</evidence>
<dbReference type="AlphaFoldDB" id="A0AAD1H7V9"/>
<evidence type="ECO:0000256" key="18">
    <source>
        <dbReference type="RuleBase" id="RU000461"/>
    </source>
</evidence>
<dbReference type="PANTHER" id="PTHR46696">
    <property type="entry name" value="P450, PUTATIVE (EUROFUNG)-RELATED"/>
    <property type="match status" value="1"/>
</dbReference>
<dbReference type="InterPro" id="IPR017972">
    <property type="entry name" value="Cyt_P450_CS"/>
</dbReference>
<protein>
    <recommendedName>
        <fullName evidence="14">Steroid C26-monooxygenase</fullName>
    </recommendedName>
    <alternativeName>
        <fullName evidence="15">Cholest-4-en-3-one C26-monooxygenase</fullName>
    </alternativeName>
    <alternativeName>
        <fullName evidence="17">Cholesterol C26-monooxygenase</fullName>
    </alternativeName>
    <alternativeName>
        <fullName evidence="16">Steroid C27-monooxygenase</fullName>
    </alternativeName>
</protein>
<dbReference type="Gene3D" id="1.10.630.10">
    <property type="entry name" value="Cytochrome P450"/>
    <property type="match status" value="1"/>
</dbReference>
<evidence type="ECO:0000313" key="19">
    <source>
        <dbReference type="EMBL" id="BBX00074.1"/>
    </source>
</evidence>
<keyword evidence="4 18" id="KW-0349">Heme</keyword>
<dbReference type="Pfam" id="PF00067">
    <property type="entry name" value="p450"/>
    <property type="match status" value="1"/>
</dbReference>
<name>A0AAD1H7V9_9MYCO</name>
<reference evidence="19 20" key="1">
    <citation type="journal article" date="2019" name="Emerg. Microbes Infect.">
        <title>Comprehensive subspecies identification of 175 nontuberculous mycobacteria species based on 7547 genomic profiles.</title>
        <authorList>
            <person name="Matsumoto Y."/>
            <person name="Kinjo T."/>
            <person name="Motooka D."/>
            <person name="Nabeya D."/>
            <person name="Jung N."/>
            <person name="Uechi K."/>
            <person name="Horii T."/>
            <person name="Iida T."/>
            <person name="Fujita J."/>
            <person name="Nakamura S."/>
        </authorList>
    </citation>
    <scope>NUCLEOTIDE SEQUENCE [LARGE SCALE GENOMIC DNA]</scope>
    <source>
        <strain evidence="19 20">JCM 6375</strain>
    </source>
</reference>
<dbReference type="GO" id="GO:0005506">
    <property type="term" value="F:iron ion binding"/>
    <property type="evidence" value="ECO:0007669"/>
    <property type="project" value="InterPro"/>
</dbReference>
<dbReference type="InterPro" id="IPR001128">
    <property type="entry name" value="Cyt_P450"/>
</dbReference>
<keyword evidence="7 18" id="KW-0560">Oxidoreductase</keyword>
<dbReference type="PRINTS" id="PR00385">
    <property type="entry name" value="P450"/>
</dbReference>
<comment type="similarity">
    <text evidence="2 18">Belongs to the cytochrome P450 family.</text>
</comment>
<evidence type="ECO:0000256" key="1">
    <source>
        <dbReference type="ARBA" id="ARBA00001971"/>
    </source>
</evidence>
<evidence type="ECO:0000256" key="13">
    <source>
        <dbReference type="ARBA" id="ARBA00049645"/>
    </source>
</evidence>
<evidence type="ECO:0000256" key="7">
    <source>
        <dbReference type="ARBA" id="ARBA00023002"/>
    </source>
</evidence>
<dbReference type="FunFam" id="1.10.630.10:FF:000018">
    <property type="entry name" value="Cytochrome P450 monooxygenase"/>
    <property type="match status" value="1"/>
</dbReference>
<keyword evidence="20" id="KW-1185">Reference proteome</keyword>
<dbReference type="PROSITE" id="PS00086">
    <property type="entry name" value="CYTOCHROME_P450"/>
    <property type="match status" value="1"/>
</dbReference>
<evidence type="ECO:0000256" key="4">
    <source>
        <dbReference type="ARBA" id="ARBA00022617"/>
    </source>
</evidence>
<keyword evidence="9 18" id="KW-0503">Monooxygenase</keyword>
<dbReference type="RefSeq" id="WP_083156554.1">
    <property type="nucleotide sequence ID" value="NZ_AP022560.1"/>
</dbReference>
<evidence type="ECO:0000256" key="2">
    <source>
        <dbReference type="ARBA" id="ARBA00010617"/>
    </source>
</evidence>
<evidence type="ECO:0000256" key="12">
    <source>
        <dbReference type="ARBA" id="ARBA00023221"/>
    </source>
</evidence>
<dbReference type="GO" id="GO:0006707">
    <property type="term" value="P:cholesterol catabolic process"/>
    <property type="evidence" value="ECO:0007669"/>
    <property type="project" value="TreeGrafter"/>
</dbReference>
<dbReference type="GO" id="GO:0020037">
    <property type="term" value="F:heme binding"/>
    <property type="evidence" value="ECO:0007669"/>
    <property type="project" value="InterPro"/>
</dbReference>
<evidence type="ECO:0000256" key="10">
    <source>
        <dbReference type="ARBA" id="ARBA00023098"/>
    </source>
</evidence>
<evidence type="ECO:0000256" key="15">
    <source>
        <dbReference type="ARBA" id="ARBA00079588"/>
    </source>
</evidence>
<accession>A0AAD1H7V9</accession>